<feature type="non-terminal residue" evidence="1">
    <location>
        <position position="1"/>
    </location>
</feature>
<gene>
    <name evidence="1" type="ORF">LCGC14_2344700</name>
</gene>
<dbReference type="SUPFAM" id="SSF54060">
    <property type="entry name" value="His-Me finger endonucleases"/>
    <property type="match status" value="1"/>
</dbReference>
<evidence type="ECO:0000313" key="1">
    <source>
        <dbReference type="EMBL" id="KKL46526.1"/>
    </source>
</evidence>
<organism evidence="1">
    <name type="scientific">marine sediment metagenome</name>
    <dbReference type="NCBI Taxonomy" id="412755"/>
    <lineage>
        <taxon>unclassified sequences</taxon>
        <taxon>metagenomes</taxon>
        <taxon>ecological metagenomes</taxon>
    </lineage>
</organism>
<dbReference type="AlphaFoldDB" id="A0A0F9CYF5"/>
<name>A0A0F9CYF5_9ZZZZ</name>
<dbReference type="EMBL" id="LAZR01033998">
    <property type="protein sequence ID" value="KKL46526.1"/>
    <property type="molecule type" value="Genomic_DNA"/>
</dbReference>
<sequence length="191" mass="21726">RTVGCNMRHCSRCNRNLPQDQFYTNGARWHSWCKSCHLKDSAERRQHRHSSKCLVKTSKQCTICNAEKPLTEFSEDRGSPDGHHSWCKLCRNKAARGRYSKLQRQTTVKRRYGVTMEDVEALRVVQSGRCAICSVPFAETRPCIDHDHDSGAVRGLLCIRCNTGLGMFGDDLDLLKRAADYLCQTAMSSNK</sequence>
<protein>
    <recommendedName>
        <fullName evidence="2">Recombination endonuclease VII</fullName>
    </recommendedName>
</protein>
<dbReference type="Pfam" id="PF02945">
    <property type="entry name" value="Endonuclease_7"/>
    <property type="match status" value="1"/>
</dbReference>
<reference evidence="1" key="1">
    <citation type="journal article" date="2015" name="Nature">
        <title>Complex archaea that bridge the gap between prokaryotes and eukaryotes.</title>
        <authorList>
            <person name="Spang A."/>
            <person name="Saw J.H."/>
            <person name="Jorgensen S.L."/>
            <person name="Zaremba-Niedzwiedzka K."/>
            <person name="Martijn J."/>
            <person name="Lind A.E."/>
            <person name="van Eijk R."/>
            <person name="Schleper C."/>
            <person name="Guy L."/>
            <person name="Ettema T.J."/>
        </authorList>
    </citation>
    <scope>NUCLEOTIDE SEQUENCE</scope>
</reference>
<comment type="caution">
    <text evidence="1">The sequence shown here is derived from an EMBL/GenBank/DDBJ whole genome shotgun (WGS) entry which is preliminary data.</text>
</comment>
<dbReference type="InterPro" id="IPR044925">
    <property type="entry name" value="His-Me_finger_sf"/>
</dbReference>
<accession>A0A0F9CYF5</accession>
<dbReference type="InterPro" id="IPR038563">
    <property type="entry name" value="Endonuclease_7_sf"/>
</dbReference>
<dbReference type="Gene3D" id="3.40.1800.10">
    <property type="entry name" value="His-Me finger endonucleases"/>
    <property type="match status" value="1"/>
</dbReference>
<proteinExistence type="predicted"/>
<evidence type="ECO:0008006" key="2">
    <source>
        <dbReference type="Google" id="ProtNLM"/>
    </source>
</evidence>
<dbReference type="InterPro" id="IPR004211">
    <property type="entry name" value="Endonuclease_7"/>
</dbReference>